<keyword evidence="4" id="KW-1185">Reference proteome</keyword>
<dbReference type="PANTHER" id="PTHR39081:SF1">
    <property type="entry name" value="MUT7-C RNASE DOMAIN-CONTAINING PROTEIN"/>
    <property type="match status" value="1"/>
</dbReference>
<evidence type="ECO:0000313" key="4">
    <source>
        <dbReference type="Proteomes" id="UP001596302"/>
    </source>
</evidence>
<accession>A0ABW1J5Z0</accession>
<dbReference type="PANTHER" id="PTHR39081">
    <property type="entry name" value="MUT7-C DOMAIN-CONTAINING PROTEIN"/>
    <property type="match status" value="1"/>
</dbReference>
<feature type="domain" description="Mut7-C RNAse" evidence="1">
    <location>
        <begin position="85"/>
        <end position="223"/>
    </location>
</feature>
<proteinExistence type="predicted"/>
<feature type="domain" description="Ubiquitin Mut7-C" evidence="2">
    <location>
        <begin position="3"/>
        <end position="78"/>
    </location>
</feature>
<reference evidence="4" key="1">
    <citation type="journal article" date="2019" name="Int. J. Syst. Evol. Microbiol.">
        <title>The Global Catalogue of Microorganisms (GCM) 10K type strain sequencing project: providing services to taxonomists for standard genome sequencing and annotation.</title>
        <authorList>
            <consortium name="The Broad Institute Genomics Platform"/>
            <consortium name="The Broad Institute Genome Sequencing Center for Infectious Disease"/>
            <person name="Wu L."/>
            <person name="Ma J."/>
        </authorList>
    </citation>
    <scope>NUCLEOTIDE SEQUENCE [LARGE SCALE GENOMIC DNA]</scope>
    <source>
        <strain evidence="4">CCM 8391</strain>
    </source>
</reference>
<evidence type="ECO:0000313" key="3">
    <source>
        <dbReference type="EMBL" id="MFC5995920.1"/>
    </source>
</evidence>
<dbReference type="RefSeq" id="WP_379586321.1">
    <property type="nucleotide sequence ID" value="NZ_JBHSQW010000035.1"/>
</dbReference>
<dbReference type="InterPro" id="IPR002782">
    <property type="entry name" value="Mut7-C_RNAse_dom"/>
</dbReference>
<dbReference type="Pfam" id="PF01927">
    <property type="entry name" value="Mut7-C"/>
    <property type="match status" value="1"/>
</dbReference>
<evidence type="ECO:0000259" key="2">
    <source>
        <dbReference type="Pfam" id="PF14451"/>
    </source>
</evidence>
<dbReference type="Proteomes" id="UP001596302">
    <property type="component" value="Unassembled WGS sequence"/>
</dbReference>
<evidence type="ECO:0000259" key="1">
    <source>
        <dbReference type="Pfam" id="PF01927"/>
    </source>
</evidence>
<dbReference type="InterPro" id="IPR027798">
    <property type="entry name" value="Ub_Mut7C"/>
</dbReference>
<comment type="caution">
    <text evidence="3">The sequence shown here is derived from an EMBL/GenBank/DDBJ whole genome shotgun (WGS) entry which is preliminary data.</text>
</comment>
<protein>
    <submittedName>
        <fullName evidence="3">Mut7-C RNAse domain-containing protein</fullName>
    </submittedName>
</protein>
<gene>
    <name evidence="3" type="ORF">ACFQE5_17060</name>
</gene>
<sequence length="239" mass="26832">MLVVRAARELWLFLPPRRRRAQFTMPHDGAASLGHVVQALGIPLTEVGALVVDGVPVNAGNRPPDRAVVEIGPVPRPQRFPDARGFVLDVHLGTLARRLRILGIDTDYRNDADDDTLVREATEHRRVLLTQDRGLLMRRAVRAGAYVRGRRPDDQLADVLDRFEPPLHPWSRCTACNGPLTAVGKDEVIDRLEPGTRCRYEDFALCRRCGQVYWHGAHSRRLDPIVDAARSAVRPRRGT</sequence>
<dbReference type="Pfam" id="PF14451">
    <property type="entry name" value="Ub-Mut7C"/>
    <property type="match status" value="1"/>
</dbReference>
<name>A0ABW1J5Z0_9PSEU</name>
<dbReference type="EMBL" id="JBHSQW010000035">
    <property type="protein sequence ID" value="MFC5995920.1"/>
    <property type="molecule type" value="Genomic_DNA"/>
</dbReference>
<organism evidence="3 4">
    <name type="scientific">Pseudonocardia hispaniensis</name>
    <dbReference type="NCBI Taxonomy" id="904933"/>
    <lineage>
        <taxon>Bacteria</taxon>
        <taxon>Bacillati</taxon>
        <taxon>Actinomycetota</taxon>
        <taxon>Actinomycetes</taxon>
        <taxon>Pseudonocardiales</taxon>
        <taxon>Pseudonocardiaceae</taxon>
        <taxon>Pseudonocardia</taxon>
    </lineage>
</organism>